<keyword evidence="2" id="KW-1185">Reference proteome</keyword>
<accession>A0A8H6CYN1</accession>
<dbReference type="Proteomes" id="UP000544331">
    <property type="component" value="Unassembled WGS sequence"/>
</dbReference>
<gene>
    <name evidence="1" type="ORF">FMUND_15568</name>
</gene>
<sequence length="127" mass="13997">MPEERDSESRPFFVTSVFNGTELRELLTSPPGTISFVLSTFRLREPATFRPLCPPTSRTTDFCSLGCPDDIRSILLLDIEGHRALTLTLTSACSLSLPRPTSAALAARTTQTAFGCSTFWALWCPRP</sequence>
<evidence type="ECO:0000313" key="1">
    <source>
        <dbReference type="EMBL" id="KAF5696900.1"/>
    </source>
</evidence>
<evidence type="ECO:0000313" key="2">
    <source>
        <dbReference type="Proteomes" id="UP000544331"/>
    </source>
</evidence>
<dbReference type="OrthoDB" id="5083231at2759"/>
<protein>
    <submittedName>
        <fullName evidence="1">Uncharacterized protein</fullName>
    </submittedName>
</protein>
<name>A0A8H6CYN1_9HYPO</name>
<reference evidence="1 2" key="1">
    <citation type="submission" date="2020-05" db="EMBL/GenBank/DDBJ databases">
        <title>Identification and distribution of gene clusters putatively required for synthesis of sphingolipid metabolism inhibitors in phylogenetically diverse species of the filamentous fungus Fusarium.</title>
        <authorList>
            <person name="Kim H.-S."/>
            <person name="Busman M."/>
            <person name="Brown D.W."/>
            <person name="Divon H."/>
            <person name="Uhlig S."/>
            <person name="Proctor R.H."/>
        </authorList>
    </citation>
    <scope>NUCLEOTIDE SEQUENCE [LARGE SCALE GENOMIC DNA]</scope>
    <source>
        <strain evidence="1 2">NRRL 66235</strain>
    </source>
</reference>
<dbReference type="EMBL" id="JAAOAN010001112">
    <property type="protein sequence ID" value="KAF5696900.1"/>
    <property type="molecule type" value="Genomic_DNA"/>
</dbReference>
<comment type="caution">
    <text evidence="1">The sequence shown here is derived from an EMBL/GenBank/DDBJ whole genome shotgun (WGS) entry which is preliminary data.</text>
</comment>
<proteinExistence type="predicted"/>
<dbReference type="AlphaFoldDB" id="A0A8H6CYN1"/>
<organism evidence="1 2">
    <name type="scientific">Fusarium mundagurra</name>
    <dbReference type="NCBI Taxonomy" id="1567541"/>
    <lineage>
        <taxon>Eukaryota</taxon>
        <taxon>Fungi</taxon>
        <taxon>Dikarya</taxon>
        <taxon>Ascomycota</taxon>
        <taxon>Pezizomycotina</taxon>
        <taxon>Sordariomycetes</taxon>
        <taxon>Hypocreomycetidae</taxon>
        <taxon>Hypocreales</taxon>
        <taxon>Nectriaceae</taxon>
        <taxon>Fusarium</taxon>
        <taxon>Fusarium fujikuroi species complex</taxon>
    </lineage>
</organism>